<protein>
    <submittedName>
        <fullName evidence="1">Uncharacterized protein</fullName>
    </submittedName>
</protein>
<reference evidence="1 2" key="1">
    <citation type="submission" date="2021-01" db="EMBL/GenBank/DDBJ databases">
        <title>Azospirillum sp. YIM DDC1 draft genome.</title>
        <authorList>
            <person name="Wang Y.-X."/>
        </authorList>
    </citation>
    <scope>NUCLEOTIDE SEQUENCE [LARGE SCALE GENOMIC DNA]</scope>
    <source>
        <strain evidence="1 2">YIM DDC1</strain>
    </source>
</reference>
<evidence type="ECO:0000313" key="1">
    <source>
        <dbReference type="EMBL" id="MBK4719779.1"/>
    </source>
</evidence>
<organism evidence="1 2">
    <name type="scientific">Azospirillum aestuarii</name>
    <dbReference type="NCBI Taxonomy" id="2802052"/>
    <lineage>
        <taxon>Bacteria</taxon>
        <taxon>Pseudomonadati</taxon>
        <taxon>Pseudomonadota</taxon>
        <taxon>Alphaproteobacteria</taxon>
        <taxon>Rhodospirillales</taxon>
        <taxon>Azospirillaceae</taxon>
        <taxon>Azospirillum</taxon>
    </lineage>
</organism>
<dbReference type="RefSeq" id="WP_200485335.1">
    <property type="nucleotide sequence ID" value="NZ_JAEPIV010000005.1"/>
</dbReference>
<dbReference type="Proteomes" id="UP000654452">
    <property type="component" value="Unassembled WGS sequence"/>
</dbReference>
<sequence>MSQFERRDDAATSVVDAFLQAVGDAVLRMGRLPIAGVAVLWVGGAAAEAGPPAWDPPGFDRAAIHGRLNAGIADSFDRALAIERQER</sequence>
<evidence type="ECO:0000313" key="2">
    <source>
        <dbReference type="Proteomes" id="UP000654452"/>
    </source>
</evidence>
<comment type="caution">
    <text evidence="1">The sequence shown here is derived from an EMBL/GenBank/DDBJ whole genome shotgun (WGS) entry which is preliminary data.</text>
</comment>
<gene>
    <name evidence="1" type="ORF">JJL56_12945</name>
</gene>
<keyword evidence="2" id="KW-1185">Reference proteome</keyword>
<accession>A0ABS1HYK4</accession>
<dbReference type="EMBL" id="JAEPIV010000005">
    <property type="protein sequence ID" value="MBK4719779.1"/>
    <property type="molecule type" value="Genomic_DNA"/>
</dbReference>
<proteinExistence type="predicted"/>
<name>A0ABS1HYK4_9PROT</name>